<sequence>MGVLMFETRDFQGYFQDREVVGDKVYPWRFRVTGFGFDDVSCDVLKTDGSIERVPITVENCILIDGQYYDHRYWDH</sequence>
<accession>A0A177MUF9</accession>
<reference evidence="1 2" key="1">
    <citation type="submission" date="2016-03" db="EMBL/GenBank/DDBJ databases">
        <authorList>
            <person name="Ploux O."/>
        </authorList>
    </citation>
    <scope>NUCLEOTIDE SEQUENCE [LARGE SCALE GENOMIC DNA]</scope>
    <source>
        <strain evidence="1 2">R-45363</strain>
    </source>
</reference>
<evidence type="ECO:0000313" key="1">
    <source>
        <dbReference type="EMBL" id="OAI09368.1"/>
    </source>
</evidence>
<name>A0A177MUF9_METMH</name>
<dbReference type="AlphaFoldDB" id="A0A177MUF9"/>
<gene>
    <name evidence="1" type="ORF">A1332_24345</name>
</gene>
<dbReference type="Proteomes" id="UP000078090">
    <property type="component" value="Unassembled WGS sequence"/>
</dbReference>
<comment type="caution">
    <text evidence="1">The sequence shown here is derived from an EMBL/GenBank/DDBJ whole genome shotgun (WGS) entry which is preliminary data.</text>
</comment>
<protein>
    <submittedName>
        <fullName evidence="1">Uncharacterized protein</fullName>
    </submittedName>
</protein>
<proteinExistence type="predicted"/>
<evidence type="ECO:0000313" key="2">
    <source>
        <dbReference type="Proteomes" id="UP000078090"/>
    </source>
</evidence>
<dbReference type="EMBL" id="LUUG01000025">
    <property type="protein sequence ID" value="OAI09368.1"/>
    <property type="molecule type" value="Genomic_DNA"/>
</dbReference>
<organism evidence="1 2">
    <name type="scientific">Methylomonas methanica</name>
    <dbReference type="NCBI Taxonomy" id="421"/>
    <lineage>
        <taxon>Bacteria</taxon>
        <taxon>Pseudomonadati</taxon>
        <taxon>Pseudomonadota</taxon>
        <taxon>Gammaproteobacteria</taxon>
        <taxon>Methylococcales</taxon>
        <taxon>Methylococcaceae</taxon>
        <taxon>Methylomonas</taxon>
    </lineage>
</organism>